<evidence type="ECO:0000259" key="1">
    <source>
        <dbReference type="Pfam" id="PF22936"/>
    </source>
</evidence>
<evidence type="ECO:0000313" key="3">
    <source>
        <dbReference type="Proteomes" id="UP000237000"/>
    </source>
</evidence>
<dbReference type="Pfam" id="PF22936">
    <property type="entry name" value="Pol_BBD"/>
    <property type="match status" value="1"/>
</dbReference>
<keyword evidence="3" id="KW-1185">Reference proteome</keyword>
<accession>A0A2P5ETX6</accession>
<dbReference type="InParanoid" id="A0A2P5ETX6"/>
<reference evidence="3" key="1">
    <citation type="submission" date="2016-06" db="EMBL/GenBank/DDBJ databases">
        <title>Parallel loss of symbiosis genes in relatives of nitrogen-fixing non-legume Parasponia.</title>
        <authorList>
            <person name="Van Velzen R."/>
            <person name="Holmer R."/>
            <person name="Bu F."/>
            <person name="Rutten L."/>
            <person name="Van Zeijl A."/>
            <person name="Liu W."/>
            <person name="Santuari L."/>
            <person name="Cao Q."/>
            <person name="Sharma T."/>
            <person name="Shen D."/>
            <person name="Roswanjaya Y."/>
            <person name="Wardhani T."/>
            <person name="Kalhor M.S."/>
            <person name="Jansen J."/>
            <person name="Van den Hoogen J."/>
            <person name="Gungor B."/>
            <person name="Hartog M."/>
            <person name="Hontelez J."/>
            <person name="Verver J."/>
            <person name="Yang W.-C."/>
            <person name="Schijlen E."/>
            <person name="Repin R."/>
            <person name="Schilthuizen M."/>
            <person name="Schranz E."/>
            <person name="Heidstra R."/>
            <person name="Miyata K."/>
            <person name="Fedorova E."/>
            <person name="Kohlen W."/>
            <person name="Bisseling T."/>
            <person name="Smit S."/>
            <person name="Geurts R."/>
        </authorList>
    </citation>
    <scope>NUCLEOTIDE SEQUENCE [LARGE SCALE GENOMIC DNA]</scope>
    <source>
        <strain evidence="3">cv. RG33-2</strain>
    </source>
</reference>
<comment type="caution">
    <text evidence="2">The sequence shown here is derived from an EMBL/GenBank/DDBJ whole genome shotgun (WGS) entry which is preliminary data.</text>
</comment>
<evidence type="ECO:0000313" key="2">
    <source>
        <dbReference type="EMBL" id="PON88984.1"/>
    </source>
</evidence>
<dbReference type="AlphaFoldDB" id="A0A2P5ETX6"/>
<sequence length="146" mass="16372">MVDMDDGWWLDSSAICHVTPHRSVFISYKEMKDKINAYMRNSAPIAVAGIRSVNLLLSSRKTLTLKNVYHVLGLKKSLVSIYLLGIHGFCVMFESDKVVLTKKGSFIGKGYAKDKIYLLSLVNNNIASSSYFSGVEIISHFDVYNI</sequence>
<dbReference type="PANTHER" id="PTHR47592">
    <property type="entry name" value="PBF68 PROTEIN"/>
    <property type="match status" value="1"/>
</dbReference>
<name>A0A2P5ETX6_TREOI</name>
<dbReference type="InterPro" id="IPR054722">
    <property type="entry name" value="PolX-like_BBD"/>
</dbReference>
<dbReference type="OrthoDB" id="1741320at2759"/>
<dbReference type="PANTHER" id="PTHR47592:SF27">
    <property type="entry name" value="OS08G0421700 PROTEIN"/>
    <property type="match status" value="1"/>
</dbReference>
<gene>
    <name evidence="2" type="ORF">TorRG33x02_152130</name>
</gene>
<dbReference type="EMBL" id="JXTC01000099">
    <property type="protein sequence ID" value="PON88984.1"/>
    <property type="molecule type" value="Genomic_DNA"/>
</dbReference>
<dbReference type="Proteomes" id="UP000237000">
    <property type="component" value="Unassembled WGS sequence"/>
</dbReference>
<organism evidence="2 3">
    <name type="scientific">Trema orientale</name>
    <name type="common">Charcoal tree</name>
    <name type="synonym">Celtis orientalis</name>
    <dbReference type="NCBI Taxonomy" id="63057"/>
    <lineage>
        <taxon>Eukaryota</taxon>
        <taxon>Viridiplantae</taxon>
        <taxon>Streptophyta</taxon>
        <taxon>Embryophyta</taxon>
        <taxon>Tracheophyta</taxon>
        <taxon>Spermatophyta</taxon>
        <taxon>Magnoliopsida</taxon>
        <taxon>eudicotyledons</taxon>
        <taxon>Gunneridae</taxon>
        <taxon>Pentapetalae</taxon>
        <taxon>rosids</taxon>
        <taxon>fabids</taxon>
        <taxon>Rosales</taxon>
        <taxon>Cannabaceae</taxon>
        <taxon>Trema</taxon>
    </lineage>
</organism>
<proteinExistence type="predicted"/>
<feature type="domain" description="Retrovirus-related Pol polyprotein from transposon TNT 1-94-like beta-barrel" evidence="1">
    <location>
        <begin position="8"/>
        <end position="87"/>
    </location>
</feature>
<protein>
    <recommendedName>
        <fullName evidence="1">Retrovirus-related Pol polyprotein from transposon TNT 1-94-like beta-barrel domain-containing protein</fullName>
    </recommendedName>
</protein>